<gene>
    <name evidence="3" type="primary">dprA</name>
    <name evidence="3" type="ORF">EOT04_03145</name>
</gene>
<dbReference type="PANTHER" id="PTHR43022:SF1">
    <property type="entry name" value="PROTEIN SMF"/>
    <property type="match status" value="1"/>
</dbReference>
<protein>
    <submittedName>
        <fullName evidence="3">DNA-protecting protein DprA</fullName>
    </submittedName>
</protein>
<dbReference type="PANTHER" id="PTHR43022">
    <property type="entry name" value="PROTEIN SMF"/>
    <property type="match status" value="1"/>
</dbReference>
<dbReference type="EMBL" id="SCKW01000040">
    <property type="protein sequence ID" value="RWZ78054.1"/>
    <property type="molecule type" value="Genomic_DNA"/>
</dbReference>
<dbReference type="Proteomes" id="UP000289269">
    <property type="component" value="Unassembled WGS sequence"/>
</dbReference>
<dbReference type="Gene3D" id="3.40.50.450">
    <property type="match status" value="1"/>
</dbReference>
<evidence type="ECO:0000313" key="4">
    <source>
        <dbReference type="Proteomes" id="UP000289269"/>
    </source>
</evidence>
<proteinExistence type="inferred from homology"/>
<dbReference type="AlphaFoldDB" id="A0A4Q0AG77"/>
<organism evidence="3 4">
    <name type="scientific">Candidatus Chaera renei</name>
    <dbReference type="NCBI Taxonomy" id="2506947"/>
    <lineage>
        <taxon>Bacteria</taxon>
        <taxon>Candidatus Saccharimonadota</taxon>
        <taxon>Candidatus Saccharimonadia</taxon>
        <taxon>Candidatus Saccharimonadales</taxon>
        <taxon>Candidatus Saccharimonadaceae</taxon>
        <taxon>Candidatus Chaera</taxon>
    </lineage>
</organism>
<dbReference type="Pfam" id="PF02481">
    <property type="entry name" value="DNA_processg_A"/>
    <property type="match status" value="1"/>
</dbReference>
<dbReference type="InterPro" id="IPR003488">
    <property type="entry name" value="DprA"/>
</dbReference>
<evidence type="ECO:0000313" key="3">
    <source>
        <dbReference type="EMBL" id="RWZ78054.1"/>
    </source>
</evidence>
<keyword evidence="4" id="KW-1185">Reference proteome</keyword>
<evidence type="ECO:0000256" key="1">
    <source>
        <dbReference type="ARBA" id="ARBA00006525"/>
    </source>
</evidence>
<accession>A0A4Q0AG77</accession>
<sequence length="285" mass="29878">MPTINRVTTDEVSFLKSLTSIDKPINYLYCIGELPADGVPAVAIVGSRKPTDYGRAVAFKLAHDLAAKGVTIVSGLALGIDGEAHRGALAAGGKTIAVMAHGLDSVYPASHRGLALSIVQSGGALLSEYPAGTPPQKHSFIARNRIISAIGDMLAIVEAGSRSGTLSTAGFALEQGKPVGAVPGNINSPMSAGCHNLIKQGARLLTSADDILDELGLDQIKSRPMIFGDTPAEEAILQLMRQGLNDGDELLLKSRLEPAMFSQSLSLLEIKGLIRPLGSNHWRLT</sequence>
<comment type="similarity">
    <text evidence="1">Belongs to the DprA/Smf family.</text>
</comment>
<evidence type="ECO:0000259" key="2">
    <source>
        <dbReference type="Pfam" id="PF02481"/>
    </source>
</evidence>
<name>A0A4Q0AG77_9BACT</name>
<dbReference type="GO" id="GO:0009294">
    <property type="term" value="P:DNA-mediated transformation"/>
    <property type="evidence" value="ECO:0007669"/>
    <property type="project" value="InterPro"/>
</dbReference>
<dbReference type="NCBIfam" id="TIGR00732">
    <property type="entry name" value="dprA"/>
    <property type="match status" value="1"/>
</dbReference>
<dbReference type="InterPro" id="IPR057666">
    <property type="entry name" value="DrpA_SLOG"/>
</dbReference>
<dbReference type="SUPFAM" id="SSF102405">
    <property type="entry name" value="MCP/YpsA-like"/>
    <property type="match status" value="1"/>
</dbReference>
<reference evidence="3" key="1">
    <citation type="submission" date="2019-01" db="EMBL/GenBank/DDBJ databases">
        <title>Genomic signatures and co-occurrence patterns of the ultra-small Saccharimodia (Patescibacteria phylum) suggest a symbiotic lifestyle.</title>
        <authorList>
            <person name="Lemos L."/>
            <person name="Medeiros J."/>
            <person name="Andreote F."/>
            <person name="Fernandes G."/>
            <person name="Varani A."/>
            <person name="Oliveira G."/>
            <person name="Pylro V."/>
        </authorList>
    </citation>
    <scope>NUCLEOTIDE SEQUENCE [LARGE SCALE GENOMIC DNA]</scope>
    <source>
        <strain evidence="3">AMD01</strain>
    </source>
</reference>
<comment type="caution">
    <text evidence="3">The sequence shown here is derived from an EMBL/GenBank/DDBJ whole genome shotgun (WGS) entry which is preliminary data.</text>
</comment>
<feature type="domain" description="Smf/DprA SLOG" evidence="2">
    <location>
        <begin position="7"/>
        <end position="215"/>
    </location>
</feature>